<dbReference type="PANTHER" id="PTHR10584:SF166">
    <property type="entry name" value="RIBOKINASE"/>
    <property type="match status" value="1"/>
</dbReference>
<feature type="binding site" evidence="9">
    <location>
        <begin position="306"/>
        <end position="307"/>
    </location>
    <ligand>
        <name>ATP</name>
        <dbReference type="ChEBI" id="CHEBI:30616"/>
    </ligand>
</feature>
<feature type="binding site" evidence="9">
    <location>
        <position position="342"/>
    </location>
    <ligand>
        <name>ATP</name>
        <dbReference type="ChEBI" id="CHEBI:30616"/>
    </ligand>
</feature>
<feature type="binding site" evidence="9">
    <location>
        <position position="156"/>
    </location>
    <ligand>
        <name>substrate</name>
    </ligand>
</feature>
<dbReference type="GO" id="GO:0004747">
    <property type="term" value="F:ribokinase activity"/>
    <property type="evidence" value="ECO:0007669"/>
    <property type="project" value="UniProtKB-UniRule"/>
</dbReference>
<dbReference type="GeneID" id="27328803"/>
<dbReference type="InterPro" id="IPR011877">
    <property type="entry name" value="Ribokinase"/>
</dbReference>
<dbReference type="InterPro" id="IPR011611">
    <property type="entry name" value="PfkB_dom"/>
</dbReference>
<feature type="binding site" evidence="9">
    <location>
        <position position="357"/>
    </location>
    <ligand>
        <name>K(+)</name>
        <dbReference type="ChEBI" id="CHEBI:29103"/>
    </ligand>
</feature>
<keyword evidence="3 9" id="KW-0547">Nucleotide-binding</keyword>
<dbReference type="GO" id="GO:0046872">
    <property type="term" value="F:metal ion binding"/>
    <property type="evidence" value="ECO:0007669"/>
    <property type="project" value="UniProtKB-KW"/>
</dbReference>
<comment type="subunit">
    <text evidence="9">Homodimer.</text>
</comment>
<evidence type="ECO:0000313" key="13">
    <source>
        <dbReference type="Proteomes" id="UP000053328"/>
    </source>
</evidence>
<feature type="active site" description="Proton acceptor" evidence="9">
    <location>
        <position position="307"/>
    </location>
</feature>
<feature type="region of interest" description="Disordered" evidence="10">
    <location>
        <begin position="168"/>
        <end position="187"/>
    </location>
</feature>
<dbReference type="Proteomes" id="UP000053328">
    <property type="component" value="Unassembled WGS sequence"/>
</dbReference>
<comment type="cofactor">
    <cofactor evidence="9">
        <name>Mg(2+)</name>
        <dbReference type="ChEBI" id="CHEBI:18420"/>
    </cofactor>
    <text evidence="9">Requires a divalent cation, most likely magnesium in vivo, as an electrophilic catalyst to aid phosphoryl group transfer. It is the chelate of the metal and the nucleotide that is the actual substrate.</text>
</comment>
<feature type="binding site" evidence="9">
    <location>
        <position position="348"/>
    </location>
    <ligand>
        <name>K(+)</name>
        <dbReference type="ChEBI" id="CHEBI:29103"/>
    </ligand>
</feature>
<reference evidence="12 13" key="1">
    <citation type="submission" date="2015-01" db="EMBL/GenBank/DDBJ databases">
        <title>The Genome Sequence of Exophiala spinifera CBS89968.</title>
        <authorList>
            <consortium name="The Broad Institute Genomics Platform"/>
            <person name="Cuomo C."/>
            <person name="de Hoog S."/>
            <person name="Gorbushina A."/>
            <person name="Stielow B."/>
            <person name="Teixiera M."/>
            <person name="Abouelleil A."/>
            <person name="Chapman S.B."/>
            <person name="Priest M."/>
            <person name="Young S.K."/>
            <person name="Wortman J."/>
            <person name="Nusbaum C."/>
            <person name="Birren B."/>
        </authorList>
    </citation>
    <scope>NUCLEOTIDE SEQUENCE [LARGE SCALE GENOMIC DNA]</scope>
    <source>
        <strain evidence="12 13">CBS 89968</strain>
    </source>
</reference>
<evidence type="ECO:0000259" key="11">
    <source>
        <dbReference type="Pfam" id="PF00294"/>
    </source>
</evidence>
<comment type="caution">
    <text evidence="9">Lacks conserved residue(s) required for the propagation of feature annotation.</text>
</comment>
<feature type="binding site" evidence="9">
    <location>
        <position position="303"/>
    </location>
    <ligand>
        <name>K(+)</name>
        <dbReference type="ChEBI" id="CHEBI:29103"/>
    </ligand>
</feature>
<protein>
    <recommendedName>
        <fullName evidence="9">Ribokinase</fullName>
        <shortName evidence="9">RK</shortName>
        <ecNumber evidence="9">2.7.1.15</ecNumber>
    </recommendedName>
</protein>
<evidence type="ECO:0000256" key="4">
    <source>
        <dbReference type="ARBA" id="ARBA00022777"/>
    </source>
</evidence>
<evidence type="ECO:0000256" key="6">
    <source>
        <dbReference type="ARBA" id="ARBA00022842"/>
    </source>
</evidence>
<dbReference type="OrthoDB" id="415590at2759"/>
<comment type="activity regulation">
    <text evidence="9">Activated by a monovalent cation that binds near, but not in, the active site. The most likely occupant of the site in vivo is potassium. Ion binding induces a conformational change that may alter substrate affinity.</text>
</comment>
<dbReference type="InterPro" id="IPR002139">
    <property type="entry name" value="Ribo/fructo_kinase"/>
</dbReference>
<evidence type="ECO:0000256" key="3">
    <source>
        <dbReference type="ARBA" id="ARBA00022741"/>
    </source>
</evidence>
<dbReference type="EC" id="2.7.1.15" evidence="9"/>
<evidence type="ECO:0000256" key="9">
    <source>
        <dbReference type="HAMAP-Rule" id="MF_03215"/>
    </source>
</evidence>
<evidence type="ECO:0000256" key="7">
    <source>
        <dbReference type="ARBA" id="ARBA00022958"/>
    </source>
</evidence>
<dbReference type="Gene3D" id="3.40.1190.20">
    <property type="match status" value="1"/>
</dbReference>
<dbReference type="VEuPathDB" id="FungiDB:PV08_01720"/>
<keyword evidence="6 9" id="KW-0460">Magnesium</keyword>
<comment type="pathway">
    <text evidence="9">Carbohydrate metabolism; D-ribose degradation; D-ribose 5-phosphate from beta-D-ribopyranose: step 2/2.</text>
</comment>
<feature type="binding site" evidence="9">
    <location>
        <begin position="14"/>
        <end position="16"/>
    </location>
    <ligand>
        <name>substrate</name>
    </ligand>
</feature>
<feature type="binding site" evidence="9">
    <location>
        <position position="217"/>
    </location>
    <ligand>
        <name>ATP</name>
        <dbReference type="ChEBI" id="CHEBI:30616"/>
    </ligand>
</feature>
<proteinExistence type="inferred from homology"/>
<keyword evidence="13" id="KW-1185">Reference proteome</keyword>
<keyword evidence="7 9" id="KW-0630">Potassium</keyword>
<dbReference type="EMBL" id="KN847492">
    <property type="protein sequence ID" value="KIW21140.1"/>
    <property type="molecule type" value="Genomic_DNA"/>
</dbReference>
<evidence type="ECO:0000256" key="2">
    <source>
        <dbReference type="ARBA" id="ARBA00022723"/>
    </source>
</evidence>
<dbReference type="HOGENOM" id="CLU_027634_2_0_1"/>
<dbReference type="SUPFAM" id="SSF53613">
    <property type="entry name" value="Ribokinase-like"/>
    <property type="match status" value="1"/>
</dbReference>
<dbReference type="HAMAP" id="MF_01987">
    <property type="entry name" value="Ribokinase"/>
    <property type="match status" value="1"/>
</dbReference>
<dbReference type="CDD" id="cd01174">
    <property type="entry name" value="ribokinase"/>
    <property type="match status" value="1"/>
</dbReference>
<keyword evidence="2 9" id="KW-0479">Metal-binding</keyword>
<feature type="binding site" evidence="9">
    <location>
        <position position="307"/>
    </location>
    <ligand>
        <name>substrate</name>
    </ligand>
</feature>
<feature type="binding site" evidence="9">
    <location>
        <position position="301"/>
    </location>
    <ligand>
        <name>K(+)</name>
        <dbReference type="ChEBI" id="CHEBI:29103"/>
    </ligand>
</feature>
<keyword evidence="5 9" id="KW-0067">ATP-binding</keyword>
<dbReference type="RefSeq" id="XP_016241356.1">
    <property type="nucleotide sequence ID" value="XM_016376080.1"/>
</dbReference>
<name>A0A0D2BRV3_9EURO</name>
<sequence>MARKPIVRIIGSLNIDFVTLTPRVPGPGETLEAKSMTVHAGGKGSNQAVACGKAAYTSATEQDVQVEMLGAVGAGDPYYASLLKPTLAKSGVGTRYVEEVEGVQTGTATIIVDEGSNGENRILFVPGANHHVTDVAKVVATATQDGVPDVVVMQGEIPKSTVLGLLSTFNGPEEEDDGHRQKEKKKKKKTCVVFNPAPMFDGIPLAALRNLAVLVVNETECLLLFKAVQELRDIETPSSGDDGSLAPHLDRLTAHLHELAAISIVIVTLGSRGLYYSAAQTRTQSRSRGLIPAAKVAKVVDTTGAGDTFVGYFSTAVARHVSGSDHGTLEGFDVHGAALRANDAAAKCVQRSGAMESIPFGYEV</sequence>
<dbReference type="AlphaFoldDB" id="A0A0D2BRV3"/>
<evidence type="ECO:0000256" key="5">
    <source>
        <dbReference type="ARBA" id="ARBA00022840"/>
    </source>
</evidence>
<dbReference type="GO" id="GO:0005737">
    <property type="term" value="C:cytoplasm"/>
    <property type="evidence" value="ECO:0007669"/>
    <property type="project" value="UniProtKB-SubCell"/>
</dbReference>
<keyword evidence="9" id="KW-0963">Cytoplasm</keyword>
<dbReference type="STRING" id="91928.A0A0D2BRV3"/>
<feature type="domain" description="Carbohydrate kinase PfkB" evidence="11">
    <location>
        <begin position="9"/>
        <end position="359"/>
    </location>
</feature>
<evidence type="ECO:0000313" key="12">
    <source>
        <dbReference type="EMBL" id="KIW21140.1"/>
    </source>
</evidence>
<organism evidence="12 13">
    <name type="scientific">Exophiala spinifera</name>
    <dbReference type="NCBI Taxonomy" id="91928"/>
    <lineage>
        <taxon>Eukaryota</taxon>
        <taxon>Fungi</taxon>
        <taxon>Dikarya</taxon>
        <taxon>Ascomycota</taxon>
        <taxon>Pezizomycotina</taxon>
        <taxon>Eurotiomycetes</taxon>
        <taxon>Chaetothyriomycetidae</taxon>
        <taxon>Chaetothyriales</taxon>
        <taxon>Herpotrichiellaceae</taxon>
        <taxon>Exophiala</taxon>
    </lineage>
</organism>
<comment type="subcellular location">
    <subcellularLocation>
        <location evidence="9">Cytoplasm</location>
    </subcellularLocation>
    <subcellularLocation>
        <location evidence="9">Nucleus</location>
    </subcellularLocation>
</comment>
<keyword evidence="1 9" id="KW-0808">Transferase</keyword>
<dbReference type="PANTHER" id="PTHR10584">
    <property type="entry name" value="SUGAR KINASE"/>
    <property type="match status" value="1"/>
</dbReference>
<keyword evidence="4 9" id="KW-0418">Kinase</keyword>
<feature type="binding site" evidence="9">
    <location>
        <begin position="42"/>
        <end position="46"/>
    </location>
    <ligand>
        <name>substrate</name>
    </ligand>
</feature>
<dbReference type="GO" id="GO:0005634">
    <property type="term" value="C:nucleus"/>
    <property type="evidence" value="ECO:0007669"/>
    <property type="project" value="UniProtKB-SubCell"/>
</dbReference>
<dbReference type="InterPro" id="IPR029056">
    <property type="entry name" value="Ribokinase-like"/>
</dbReference>
<comment type="catalytic activity">
    <reaction evidence="9">
        <text>D-ribose + ATP = D-ribose 5-phosphate + ADP + H(+)</text>
        <dbReference type="Rhea" id="RHEA:13697"/>
        <dbReference type="ChEBI" id="CHEBI:15378"/>
        <dbReference type="ChEBI" id="CHEBI:30616"/>
        <dbReference type="ChEBI" id="CHEBI:47013"/>
        <dbReference type="ChEBI" id="CHEBI:78346"/>
        <dbReference type="ChEBI" id="CHEBI:456216"/>
        <dbReference type="EC" id="2.7.1.15"/>
    </reaction>
</comment>
<keyword evidence="9" id="KW-0539">Nucleus</keyword>
<comment type="function">
    <text evidence="9">Catalyzes the phosphorylation of ribose at O-5 in a reaction requiring ATP and magnesium. The resulting D-ribose-5-phosphate can then be used either for sythesis of nucleotides, histidine, and tryptophan, or as a component of the pentose phosphate pathway.</text>
</comment>
<dbReference type="Pfam" id="PF00294">
    <property type="entry name" value="PfkB"/>
    <property type="match status" value="1"/>
</dbReference>
<dbReference type="PRINTS" id="PR00990">
    <property type="entry name" value="RIBOKINASE"/>
</dbReference>
<accession>A0A0D2BRV3</accession>
<keyword evidence="8 9" id="KW-0119">Carbohydrate metabolism</keyword>
<comment type="similarity">
    <text evidence="9">Belongs to the carbohydrate kinase PfkB family. Ribokinase subfamily.</text>
</comment>
<evidence type="ECO:0000256" key="1">
    <source>
        <dbReference type="ARBA" id="ARBA00022679"/>
    </source>
</evidence>
<gene>
    <name evidence="12" type="ORF">PV08_01720</name>
</gene>
<evidence type="ECO:0000256" key="8">
    <source>
        <dbReference type="ARBA" id="ARBA00023277"/>
    </source>
</evidence>
<dbReference type="GO" id="GO:0005524">
    <property type="term" value="F:ATP binding"/>
    <property type="evidence" value="ECO:0007669"/>
    <property type="project" value="UniProtKB-UniRule"/>
</dbReference>
<feature type="binding site" evidence="9">
    <location>
        <position position="353"/>
    </location>
    <ligand>
        <name>K(+)</name>
        <dbReference type="ChEBI" id="CHEBI:29103"/>
    </ligand>
</feature>
<evidence type="ECO:0000256" key="10">
    <source>
        <dbReference type="SAM" id="MobiDB-lite"/>
    </source>
</evidence>
<feature type="binding site" evidence="9">
    <location>
        <position position="351"/>
    </location>
    <ligand>
        <name>K(+)</name>
        <dbReference type="ChEBI" id="CHEBI:29103"/>
    </ligand>
</feature>
<feature type="binding site" evidence="9">
    <location>
        <begin position="268"/>
        <end position="273"/>
    </location>
    <ligand>
        <name>ATP</name>
        <dbReference type="ChEBI" id="CHEBI:30616"/>
    </ligand>
</feature>
<dbReference type="GO" id="GO:0019303">
    <property type="term" value="P:D-ribose catabolic process"/>
    <property type="evidence" value="ECO:0007669"/>
    <property type="project" value="UniProtKB-UniRule"/>
</dbReference>
<dbReference type="UniPathway" id="UPA00916">
    <property type="reaction ID" value="UER00889"/>
</dbReference>